<sequence>MGRQSIKILIGLLIFAFLLGAGVLVYSHFSKSLDYSIATNIESNRDYYPDLTKELAKKEKKTDPEEKDNDR</sequence>
<comment type="caution">
    <text evidence="1">The sequence shown here is derived from an EMBL/GenBank/DDBJ whole genome shotgun (WGS) entry which is preliminary data.</text>
</comment>
<evidence type="ECO:0000313" key="2">
    <source>
        <dbReference type="Proteomes" id="UP001594351"/>
    </source>
</evidence>
<keyword evidence="2" id="KW-1185">Reference proteome</keyword>
<proteinExistence type="predicted"/>
<accession>A0ABV6YVZ5</accession>
<reference evidence="1 2" key="1">
    <citation type="submission" date="2024-09" db="EMBL/GenBank/DDBJ databases">
        <title>Laminarin stimulates single cell rates of sulfate reduction while oxygen inhibits transcriptomic activity in coastal marine sediment.</title>
        <authorList>
            <person name="Lindsay M."/>
            <person name="Orcutt B."/>
            <person name="Emerson D."/>
            <person name="Stepanauskas R."/>
            <person name="D'Angelo T."/>
        </authorList>
    </citation>
    <scope>NUCLEOTIDE SEQUENCE [LARGE SCALE GENOMIC DNA]</scope>
    <source>
        <strain evidence="1">SAG AM-311-K15</strain>
    </source>
</reference>
<name>A0ABV6YVZ5_UNCC1</name>
<gene>
    <name evidence="1" type="ORF">ACFL27_09310</name>
</gene>
<evidence type="ECO:0000313" key="1">
    <source>
        <dbReference type="EMBL" id="MFC1850374.1"/>
    </source>
</evidence>
<dbReference type="EMBL" id="JBHPBY010000095">
    <property type="protein sequence ID" value="MFC1850374.1"/>
    <property type="molecule type" value="Genomic_DNA"/>
</dbReference>
<dbReference type="Proteomes" id="UP001594351">
    <property type="component" value="Unassembled WGS sequence"/>
</dbReference>
<protein>
    <submittedName>
        <fullName evidence="1">Uncharacterized protein</fullName>
    </submittedName>
</protein>
<organism evidence="1 2">
    <name type="scientific">candidate division CSSED10-310 bacterium</name>
    <dbReference type="NCBI Taxonomy" id="2855610"/>
    <lineage>
        <taxon>Bacteria</taxon>
        <taxon>Bacteria division CSSED10-310</taxon>
    </lineage>
</organism>